<dbReference type="AlphaFoldDB" id="A0A813JCQ8"/>
<organism evidence="2 3">
    <name type="scientific">Polarella glacialis</name>
    <name type="common">Dinoflagellate</name>
    <dbReference type="NCBI Taxonomy" id="89957"/>
    <lineage>
        <taxon>Eukaryota</taxon>
        <taxon>Sar</taxon>
        <taxon>Alveolata</taxon>
        <taxon>Dinophyceae</taxon>
        <taxon>Suessiales</taxon>
        <taxon>Suessiaceae</taxon>
        <taxon>Polarella</taxon>
    </lineage>
</organism>
<sequence>MLLFLLLLLLLCLLVLLLLFLLVLLLSLLMLLLFEDFYHFILHAERLQGLARSLAQWLSCSSQVLCGCVVLVFAVAFYLFDCLRFVFTRKDKQQPQQQHPQQQQ</sequence>
<keyword evidence="1" id="KW-0472">Membrane</keyword>
<evidence type="ECO:0000313" key="2">
    <source>
        <dbReference type="EMBL" id="CAE8673179.1"/>
    </source>
</evidence>
<protein>
    <submittedName>
        <fullName evidence="2">Uncharacterized protein</fullName>
    </submittedName>
</protein>
<reference evidence="2" key="1">
    <citation type="submission" date="2021-02" db="EMBL/GenBank/DDBJ databases">
        <authorList>
            <person name="Dougan E. K."/>
            <person name="Rhodes N."/>
            <person name="Thang M."/>
            <person name="Chan C."/>
        </authorList>
    </citation>
    <scope>NUCLEOTIDE SEQUENCE</scope>
</reference>
<gene>
    <name evidence="2" type="ORF">PGLA2088_LOCUS18407</name>
</gene>
<keyword evidence="1" id="KW-1133">Transmembrane helix</keyword>
<feature type="transmembrane region" description="Helical" evidence="1">
    <location>
        <begin position="54"/>
        <end position="80"/>
    </location>
</feature>
<evidence type="ECO:0000313" key="3">
    <source>
        <dbReference type="Proteomes" id="UP000626109"/>
    </source>
</evidence>
<evidence type="ECO:0000256" key="1">
    <source>
        <dbReference type="SAM" id="Phobius"/>
    </source>
</evidence>
<dbReference type="EMBL" id="CAJNNW010024559">
    <property type="protein sequence ID" value="CAE8673179.1"/>
    <property type="molecule type" value="Genomic_DNA"/>
</dbReference>
<proteinExistence type="predicted"/>
<name>A0A813JCQ8_POLGL</name>
<comment type="caution">
    <text evidence="2">The sequence shown here is derived from an EMBL/GenBank/DDBJ whole genome shotgun (WGS) entry which is preliminary data.</text>
</comment>
<dbReference type="Proteomes" id="UP000626109">
    <property type="component" value="Unassembled WGS sequence"/>
</dbReference>
<keyword evidence="1" id="KW-0812">Transmembrane</keyword>
<accession>A0A813JCQ8</accession>